<feature type="transmembrane region" description="Helical" evidence="5">
    <location>
        <begin position="248"/>
        <end position="268"/>
    </location>
</feature>
<protein>
    <submittedName>
        <fullName evidence="7">O-antigen ligase family protein</fullName>
    </submittedName>
</protein>
<dbReference type="InParanoid" id="A0A371RI13"/>
<feature type="transmembrane region" description="Helical" evidence="5">
    <location>
        <begin position="128"/>
        <end position="146"/>
    </location>
</feature>
<evidence type="ECO:0000256" key="1">
    <source>
        <dbReference type="ARBA" id="ARBA00004141"/>
    </source>
</evidence>
<dbReference type="PANTHER" id="PTHR37422:SF13">
    <property type="entry name" value="LIPOPOLYSACCHARIDE BIOSYNTHESIS PROTEIN PA4999-RELATED"/>
    <property type="match status" value="1"/>
</dbReference>
<comment type="subcellular location">
    <subcellularLocation>
        <location evidence="1">Membrane</location>
        <topology evidence="1">Multi-pass membrane protein</topology>
    </subcellularLocation>
</comment>
<feature type="transmembrane region" description="Helical" evidence="5">
    <location>
        <begin position="35"/>
        <end position="67"/>
    </location>
</feature>
<dbReference type="Proteomes" id="UP000264589">
    <property type="component" value="Unassembled WGS sequence"/>
</dbReference>
<dbReference type="PANTHER" id="PTHR37422">
    <property type="entry name" value="TEICHURONIC ACID BIOSYNTHESIS PROTEIN TUAE"/>
    <property type="match status" value="1"/>
</dbReference>
<keyword evidence="7" id="KW-0436">Ligase</keyword>
<sequence>MSQSAPFSAFAAPNSPVSARISLQPGRGNLLDELMAMGAFVIMPLGFPMAQPLRLPFTILLILWLGMNWRSILPVVRKGWPLFVLPVLCLISALWADNMMVAIRYGALFSLAMLFAAGVASRLDARQVAVAIVCGQGMLAVASALTGTREWIGGADGGFALIGVFPHKNILAQHMVILSIAALSVTLSSQCRPVLRLLSACILAVALGLIAQALSATAILLLAGAIPLGLGLVLIWRPAVHIRGLRPALVLGGIAVMTFGLLVLTNFYGVNLIEDTLGAFGKDQSLTGRTVIWAAGNDAISKHPLLGVGAGNFWLADNFTAVRLADQFYSSDGQFRFHNAYYETTVHLGLIGLLAAIYTYVRGGLLTFGAWWRNQERADIFFLLIVVVLLIRSFTESELFYALALGPMLFWTAAFTSLMEKPSPTRPAIS</sequence>
<dbReference type="OrthoDB" id="4391260at2"/>
<keyword evidence="3 5" id="KW-1133">Transmembrane helix</keyword>
<dbReference type="InterPro" id="IPR051533">
    <property type="entry name" value="WaaL-like"/>
</dbReference>
<organism evidence="7 8">
    <name type="scientific">Parvularcula marina</name>
    <dbReference type="NCBI Taxonomy" id="2292771"/>
    <lineage>
        <taxon>Bacteria</taxon>
        <taxon>Pseudomonadati</taxon>
        <taxon>Pseudomonadota</taxon>
        <taxon>Alphaproteobacteria</taxon>
        <taxon>Parvularculales</taxon>
        <taxon>Parvularculaceae</taxon>
        <taxon>Parvularcula</taxon>
    </lineage>
</organism>
<proteinExistence type="predicted"/>
<feature type="transmembrane region" description="Helical" evidence="5">
    <location>
        <begin position="217"/>
        <end position="236"/>
    </location>
</feature>
<dbReference type="AlphaFoldDB" id="A0A371RI13"/>
<feature type="transmembrane region" description="Helical" evidence="5">
    <location>
        <begin position="79"/>
        <end position="96"/>
    </location>
</feature>
<keyword evidence="4 5" id="KW-0472">Membrane</keyword>
<evidence type="ECO:0000256" key="4">
    <source>
        <dbReference type="ARBA" id="ARBA00023136"/>
    </source>
</evidence>
<feature type="transmembrane region" description="Helical" evidence="5">
    <location>
        <begin position="378"/>
        <end position="394"/>
    </location>
</feature>
<dbReference type="GO" id="GO:0016874">
    <property type="term" value="F:ligase activity"/>
    <property type="evidence" value="ECO:0007669"/>
    <property type="project" value="UniProtKB-KW"/>
</dbReference>
<evidence type="ECO:0000256" key="2">
    <source>
        <dbReference type="ARBA" id="ARBA00022692"/>
    </source>
</evidence>
<reference evidence="7 8" key="1">
    <citation type="submission" date="2018-08" db="EMBL/GenBank/DDBJ databases">
        <title>Parvularcula sp. SM1705, isolated from surface water of the South Sea China.</title>
        <authorList>
            <person name="Sun L."/>
        </authorList>
    </citation>
    <scope>NUCLEOTIDE SEQUENCE [LARGE SCALE GENOMIC DNA]</scope>
    <source>
        <strain evidence="7 8">SM1705</strain>
    </source>
</reference>
<keyword evidence="2 5" id="KW-0812">Transmembrane</keyword>
<feature type="domain" description="O-antigen ligase-related" evidence="6">
    <location>
        <begin position="203"/>
        <end position="356"/>
    </location>
</feature>
<evidence type="ECO:0000259" key="6">
    <source>
        <dbReference type="Pfam" id="PF04932"/>
    </source>
</evidence>
<evidence type="ECO:0000313" key="8">
    <source>
        <dbReference type="Proteomes" id="UP000264589"/>
    </source>
</evidence>
<feature type="transmembrane region" description="Helical" evidence="5">
    <location>
        <begin position="194"/>
        <end position="211"/>
    </location>
</feature>
<feature type="transmembrane region" description="Helical" evidence="5">
    <location>
        <begin position="102"/>
        <end position="121"/>
    </location>
</feature>
<comment type="caution">
    <text evidence="7">The sequence shown here is derived from an EMBL/GenBank/DDBJ whole genome shotgun (WGS) entry which is preliminary data.</text>
</comment>
<accession>A0A371RI13</accession>
<feature type="transmembrane region" description="Helical" evidence="5">
    <location>
        <begin position="400"/>
        <end position="419"/>
    </location>
</feature>
<dbReference type="InterPro" id="IPR007016">
    <property type="entry name" value="O-antigen_ligase-rel_domated"/>
</dbReference>
<evidence type="ECO:0000256" key="3">
    <source>
        <dbReference type="ARBA" id="ARBA00022989"/>
    </source>
</evidence>
<evidence type="ECO:0000313" key="7">
    <source>
        <dbReference type="EMBL" id="RFB05075.1"/>
    </source>
</evidence>
<dbReference type="EMBL" id="QUQO01000001">
    <property type="protein sequence ID" value="RFB05075.1"/>
    <property type="molecule type" value="Genomic_DNA"/>
</dbReference>
<evidence type="ECO:0000256" key="5">
    <source>
        <dbReference type="SAM" id="Phobius"/>
    </source>
</evidence>
<feature type="transmembrane region" description="Helical" evidence="5">
    <location>
        <begin position="170"/>
        <end position="187"/>
    </location>
</feature>
<name>A0A371RI13_9PROT</name>
<keyword evidence="8" id="KW-1185">Reference proteome</keyword>
<dbReference type="RefSeq" id="WP_116391706.1">
    <property type="nucleotide sequence ID" value="NZ_QUQO01000001.1"/>
</dbReference>
<dbReference type="GO" id="GO:0016020">
    <property type="term" value="C:membrane"/>
    <property type="evidence" value="ECO:0007669"/>
    <property type="project" value="UniProtKB-SubCell"/>
</dbReference>
<dbReference type="Pfam" id="PF04932">
    <property type="entry name" value="Wzy_C"/>
    <property type="match status" value="1"/>
</dbReference>
<gene>
    <name evidence="7" type="ORF">DX908_07090</name>
</gene>
<feature type="transmembrane region" description="Helical" evidence="5">
    <location>
        <begin position="346"/>
        <end position="371"/>
    </location>
</feature>